<dbReference type="InterPro" id="IPR016181">
    <property type="entry name" value="Acyl_CoA_acyltransferase"/>
</dbReference>
<dbReference type="RefSeq" id="WP_078745617.1">
    <property type="nucleotide sequence ID" value="NZ_FUXG01000013.1"/>
</dbReference>
<dbReference type="EMBL" id="MTSM01000001">
    <property type="protein sequence ID" value="OPX57101.1"/>
    <property type="molecule type" value="Genomic_DNA"/>
</dbReference>
<protein>
    <recommendedName>
        <fullName evidence="3">GNAT family N-acetyltransferase</fullName>
    </recommendedName>
</protein>
<keyword evidence="2" id="KW-1185">Reference proteome</keyword>
<sequence length="382" mass="44999">MQLRVLQQLSELSPSQWSQLQLTGNPFLNPVFLTALEHTSVVGGDTGWQPCHLLLEDAQGIAALMPTYVKYHSYGEYVFDWVWAEAYESQHLEYYPKLVSAIPYTPSEGSRVLLRIDYSFEQVLPHFLAGIQQLVRQYKLSSWHLLFPDQHSYQQGLKQNLLGRTSCQYHWQNTEGWQDFEQFLNSFSAKKRKNVRQERRKIVDQGIKLRRVRGAEISQSQLRHFYQCYQTTYQQRGRQGYLNMDFFQYLVEQMPEKIMLVEAYIKDELEQNCSIAAALFFYDQSRLYGRYWGSRADVDCLHFEVCYYQGIEFCLEQGLTHFDPGTQGEHKVARGFSPYLTHSNHWIAEPLFSQTIQQWLKSEQQQIEAYAQAIDLKTPFRK</sequence>
<accession>A0A1T4QVD0</accession>
<dbReference type="PANTHER" id="PTHR47017">
    <property type="entry name" value="ACYL-COA"/>
    <property type="match status" value="1"/>
</dbReference>
<reference evidence="1 2" key="1">
    <citation type="submission" date="2017-01" db="EMBL/GenBank/DDBJ databases">
        <title>Genome Sequencing of a Marine Spirillum, Oceanospirillum multiglobuliferum ATCC 33336, from Japan.</title>
        <authorList>
            <person name="Carney J.G."/>
            <person name="Trachtenberg A.M."/>
            <person name="Rheaume B.A."/>
            <person name="Linnane J.D."/>
            <person name="Pitts N.L."/>
            <person name="Mykles D.L."/>
            <person name="Maclea K.S."/>
        </authorList>
    </citation>
    <scope>NUCLEOTIDE SEQUENCE [LARGE SCALE GENOMIC DNA]</scope>
    <source>
        <strain evidence="1 2">ATCC 33336</strain>
    </source>
</reference>
<dbReference type="AlphaFoldDB" id="A0A1T4QVD0"/>
<dbReference type="SUPFAM" id="SSF55729">
    <property type="entry name" value="Acyl-CoA N-acyltransferases (Nat)"/>
    <property type="match status" value="1"/>
</dbReference>
<dbReference type="InterPro" id="IPR007434">
    <property type="entry name" value="FemAB-like"/>
</dbReference>
<organism evidence="1 2">
    <name type="scientific">Oceanospirillum multiglobuliferum</name>
    <dbReference type="NCBI Taxonomy" id="64969"/>
    <lineage>
        <taxon>Bacteria</taxon>
        <taxon>Pseudomonadati</taxon>
        <taxon>Pseudomonadota</taxon>
        <taxon>Gammaproteobacteria</taxon>
        <taxon>Oceanospirillales</taxon>
        <taxon>Oceanospirillaceae</taxon>
        <taxon>Oceanospirillum</taxon>
    </lineage>
</organism>
<gene>
    <name evidence="1" type="ORF">BTE48_01350</name>
</gene>
<evidence type="ECO:0000313" key="1">
    <source>
        <dbReference type="EMBL" id="OPX57101.1"/>
    </source>
</evidence>
<proteinExistence type="predicted"/>
<comment type="caution">
    <text evidence="1">The sequence shown here is derived from an EMBL/GenBank/DDBJ whole genome shotgun (WGS) entry which is preliminary data.</text>
</comment>
<evidence type="ECO:0000313" key="2">
    <source>
        <dbReference type="Proteomes" id="UP000191418"/>
    </source>
</evidence>
<dbReference type="Gene3D" id="3.40.630.30">
    <property type="match status" value="1"/>
</dbReference>
<dbReference type="OrthoDB" id="9776898at2"/>
<evidence type="ECO:0008006" key="3">
    <source>
        <dbReference type="Google" id="ProtNLM"/>
    </source>
</evidence>
<dbReference type="STRING" id="64969.SAMN02745127_02030"/>
<dbReference type="Proteomes" id="UP000191418">
    <property type="component" value="Unassembled WGS sequence"/>
</dbReference>
<dbReference type="PANTHER" id="PTHR47017:SF1">
    <property type="entry name" value="ACYL-COA"/>
    <property type="match status" value="1"/>
</dbReference>
<dbReference type="Pfam" id="PF04339">
    <property type="entry name" value="FemAB_like"/>
    <property type="match status" value="1"/>
</dbReference>
<name>A0A1T4QVD0_9GAMM</name>